<keyword evidence="6" id="KW-0539">Nucleus</keyword>
<dbReference type="Proteomes" id="UP001329430">
    <property type="component" value="Chromosome 8"/>
</dbReference>
<dbReference type="Gene3D" id="2.30.29.30">
    <property type="entry name" value="Pleckstrin-homology domain (PH domain)/Phosphotyrosine-binding domain (PTB)"/>
    <property type="match status" value="1"/>
</dbReference>
<evidence type="ECO:0000313" key="10">
    <source>
        <dbReference type="Proteomes" id="UP001329430"/>
    </source>
</evidence>
<dbReference type="GO" id="GO:0034709">
    <property type="term" value="C:methylosome"/>
    <property type="evidence" value="ECO:0007669"/>
    <property type="project" value="InterPro"/>
</dbReference>
<dbReference type="GO" id="GO:0045292">
    <property type="term" value="P:mRNA cis splicing, via spliceosome"/>
    <property type="evidence" value="ECO:0007669"/>
    <property type="project" value="TreeGrafter"/>
</dbReference>
<comment type="function">
    <text evidence="7">Involved in both the assembly of spliceosomal snRNPs and the methylation of Sm proteins. Chaperone that regulates the assembly of spliceosomal U1, U2, U4 and U5 small nuclear ribonucleoproteins (snRNPs), the building blocks of the spliceosome, and thereby plays an important role in the splicing of cellular pre-mRNAs. Most spliceosomal snRNPs contain a common set of Sm proteins SNRPB, SNRPD1, SNRPD2, SNRPD3, SNRPE, SNRPF and SNRPG that assemble in a heptameric protein ring on the Sm site of the small nuclear RNA to form the core snRNP (Sm core). In the cytosol, the Sm proteins SNRPD1, SNRPD2, SNRPE, SNRPF and SNRPG are trapped in an inactive 6S pICln-Sm complex by the chaperone CLNS1A that controls the assembly of the core snRNP. Dissociation by the SMN complex of CLNS1A from the trapped Sm proteins and their transfer to an SMN-Sm complex triggers the assembly of core snRNPs and their transport to the nucleus.</text>
</comment>
<feature type="compositionally biased region" description="Acidic residues" evidence="8">
    <location>
        <begin position="146"/>
        <end position="160"/>
    </location>
</feature>
<dbReference type="InterPro" id="IPR039924">
    <property type="entry name" value="ICln/Lot5/Saf5"/>
</dbReference>
<dbReference type="GO" id="GO:0006821">
    <property type="term" value="P:chloride transport"/>
    <property type="evidence" value="ECO:0007669"/>
    <property type="project" value="InterPro"/>
</dbReference>
<evidence type="ECO:0000256" key="3">
    <source>
        <dbReference type="ARBA" id="ARBA00007054"/>
    </source>
</evidence>
<evidence type="ECO:0000256" key="6">
    <source>
        <dbReference type="ARBA" id="ARBA00023242"/>
    </source>
</evidence>
<dbReference type="AlphaFoldDB" id="A0AAN7V632"/>
<comment type="similarity">
    <text evidence="3">Belongs to the pICln (TC 1.A.47) family.</text>
</comment>
<dbReference type="InterPro" id="IPR011993">
    <property type="entry name" value="PH-like_dom_sf"/>
</dbReference>
<comment type="caution">
    <text evidence="9">The sequence shown here is derived from an EMBL/GenBank/DDBJ whole genome shotgun (WGS) entry which is preliminary data.</text>
</comment>
<dbReference type="InterPro" id="IPR003521">
    <property type="entry name" value="ICln"/>
</dbReference>
<evidence type="ECO:0000256" key="1">
    <source>
        <dbReference type="ARBA" id="ARBA00004123"/>
    </source>
</evidence>
<comment type="subcellular location">
    <subcellularLocation>
        <location evidence="2">Cytoplasm</location>
    </subcellularLocation>
    <subcellularLocation>
        <location evidence="1">Nucleus</location>
    </subcellularLocation>
</comment>
<dbReference type="EMBL" id="JAVRBK010000008">
    <property type="protein sequence ID" value="KAK5639723.1"/>
    <property type="molecule type" value="Genomic_DNA"/>
</dbReference>
<sequence length="208" mass="23006">MVILKTFVPPDAPILCQNENTKAIIDGVDLGNGTVFINERKLAWKDEHNSGFSIEFPHISLHAITTDPNVYQTKCLFIMIDNTLSIHGYESPQQLMEDANDEESDGDESVSENTSRVLLVPSDSDTINPLFSALSLGQSLNPDPQDSMEEEEEDDDIYGDAEDTCNGYGSMHTNSGLNHLSMGMRNVSIHYESNGDQENDDNQFADAD</sequence>
<evidence type="ECO:0000256" key="4">
    <source>
        <dbReference type="ARBA" id="ARBA00015653"/>
    </source>
</evidence>
<keyword evidence="10" id="KW-1185">Reference proteome</keyword>
<protein>
    <recommendedName>
        <fullName evidence="4">Methylosome subunit pICln</fullName>
    </recommendedName>
</protein>
<reference evidence="9 10" key="1">
    <citation type="journal article" date="2024" name="Insects">
        <title>An Improved Chromosome-Level Genome Assembly of the Firefly Pyrocoelia pectoralis.</title>
        <authorList>
            <person name="Fu X."/>
            <person name="Meyer-Rochow V.B."/>
            <person name="Ballantyne L."/>
            <person name="Zhu X."/>
        </authorList>
    </citation>
    <scope>NUCLEOTIDE SEQUENCE [LARGE SCALE GENOMIC DNA]</scope>
    <source>
        <strain evidence="9">XCY_ONT2</strain>
    </source>
</reference>
<proteinExistence type="inferred from homology"/>
<evidence type="ECO:0000256" key="2">
    <source>
        <dbReference type="ARBA" id="ARBA00004496"/>
    </source>
</evidence>
<evidence type="ECO:0000256" key="8">
    <source>
        <dbReference type="SAM" id="MobiDB-lite"/>
    </source>
</evidence>
<dbReference type="PRINTS" id="PR01348">
    <property type="entry name" value="ICLNCHANNEL"/>
</dbReference>
<evidence type="ECO:0000313" key="9">
    <source>
        <dbReference type="EMBL" id="KAK5639723.1"/>
    </source>
</evidence>
<accession>A0AAN7V632</accession>
<keyword evidence="5" id="KW-0963">Cytoplasm</keyword>
<feature type="region of interest" description="Disordered" evidence="8">
    <location>
        <begin position="135"/>
        <end position="160"/>
    </location>
</feature>
<gene>
    <name evidence="9" type="ORF">RI129_010534</name>
</gene>
<organism evidence="9 10">
    <name type="scientific">Pyrocoelia pectoralis</name>
    <dbReference type="NCBI Taxonomy" id="417401"/>
    <lineage>
        <taxon>Eukaryota</taxon>
        <taxon>Metazoa</taxon>
        <taxon>Ecdysozoa</taxon>
        <taxon>Arthropoda</taxon>
        <taxon>Hexapoda</taxon>
        <taxon>Insecta</taxon>
        <taxon>Pterygota</taxon>
        <taxon>Neoptera</taxon>
        <taxon>Endopterygota</taxon>
        <taxon>Coleoptera</taxon>
        <taxon>Polyphaga</taxon>
        <taxon>Elateriformia</taxon>
        <taxon>Elateroidea</taxon>
        <taxon>Lampyridae</taxon>
        <taxon>Lampyrinae</taxon>
        <taxon>Pyrocoelia</taxon>
    </lineage>
</organism>
<name>A0AAN7V632_9COLE</name>
<dbReference type="PANTHER" id="PTHR21399">
    <property type="entry name" value="CHLORIDE CONDUCTANCE REGULATORY PROTEIN ICLN"/>
    <property type="match status" value="1"/>
</dbReference>
<dbReference type="PANTHER" id="PTHR21399:SF0">
    <property type="entry name" value="METHYLOSOME SUBUNIT PICLN"/>
    <property type="match status" value="1"/>
</dbReference>
<evidence type="ECO:0000256" key="7">
    <source>
        <dbReference type="ARBA" id="ARBA00045890"/>
    </source>
</evidence>
<dbReference type="GO" id="GO:0006884">
    <property type="term" value="P:cell volume homeostasis"/>
    <property type="evidence" value="ECO:0007669"/>
    <property type="project" value="InterPro"/>
</dbReference>
<dbReference type="GO" id="GO:0005886">
    <property type="term" value="C:plasma membrane"/>
    <property type="evidence" value="ECO:0007669"/>
    <property type="project" value="InterPro"/>
</dbReference>
<dbReference type="Pfam" id="PF03517">
    <property type="entry name" value="Voldacs"/>
    <property type="match status" value="1"/>
</dbReference>
<dbReference type="GO" id="GO:0005829">
    <property type="term" value="C:cytosol"/>
    <property type="evidence" value="ECO:0007669"/>
    <property type="project" value="InterPro"/>
</dbReference>
<dbReference type="GO" id="GO:0005681">
    <property type="term" value="C:spliceosomal complex"/>
    <property type="evidence" value="ECO:0007669"/>
    <property type="project" value="TreeGrafter"/>
</dbReference>
<dbReference type="GO" id="GO:0034715">
    <property type="term" value="C:pICln-Sm protein complex"/>
    <property type="evidence" value="ECO:0007669"/>
    <property type="project" value="InterPro"/>
</dbReference>
<dbReference type="GO" id="GO:0000387">
    <property type="term" value="P:spliceosomal snRNP assembly"/>
    <property type="evidence" value="ECO:0007669"/>
    <property type="project" value="InterPro"/>
</dbReference>
<evidence type="ECO:0000256" key="5">
    <source>
        <dbReference type="ARBA" id="ARBA00022490"/>
    </source>
</evidence>